<keyword evidence="3 6" id="KW-0812">Transmembrane</keyword>
<dbReference type="Gene3D" id="1.20.1250.20">
    <property type="entry name" value="MFS general substrate transporter like domains"/>
    <property type="match status" value="1"/>
</dbReference>
<dbReference type="SUPFAM" id="SSF103473">
    <property type="entry name" value="MFS general substrate transporter"/>
    <property type="match status" value="1"/>
</dbReference>
<keyword evidence="4 6" id="KW-1133">Transmembrane helix</keyword>
<feature type="transmembrane region" description="Helical" evidence="6">
    <location>
        <begin position="492"/>
        <end position="514"/>
    </location>
</feature>
<feature type="transmembrane region" description="Helical" evidence="6">
    <location>
        <begin position="253"/>
        <end position="275"/>
    </location>
</feature>
<feature type="transmembrane region" description="Helical" evidence="6">
    <location>
        <begin position="89"/>
        <end position="106"/>
    </location>
</feature>
<feature type="transmembrane region" description="Helical" evidence="6">
    <location>
        <begin position="221"/>
        <end position="241"/>
    </location>
</feature>
<name>A0AAV5R0I7_PICKL</name>
<comment type="caution">
    <text evidence="7">The sequence shown here is derived from an EMBL/GenBank/DDBJ whole genome shotgun (WGS) entry which is preliminary data.</text>
</comment>
<keyword evidence="5 6" id="KW-0472">Membrane</keyword>
<dbReference type="EMBL" id="BTGB01000001">
    <property type="protein sequence ID" value="GMM44149.1"/>
    <property type="molecule type" value="Genomic_DNA"/>
</dbReference>
<feature type="transmembrane region" description="Helical" evidence="6">
    <location>
        <begin position="334"/>
        <end position="358"/>
    </location>
</feature>
<dbReference type="FunFam" id="1.20.1250.20:FF:000247">
    <property type="entry name" value="MFS general substrate transporter"/>
    <property type="match status" value="1"/>
</dbReference>
<reference evidence="7 8" key="1">
    <citation type="journal article" date="2023" name="Elife">
        <title>Identification of key yeast species and microbe-microbe interactions impacting larval growth of Drosophila in the wild.</title>
        <authorList>
            <person name="Mure A."/>
            <person name="Sugiura Y."/>
            <person name="Maeda R."/>
            <person name="Honda K."/>
            <person name="Sakurai N."/>
            <person name="Takahashi Y."/>
            <person name="Watada M."/>
            <person name="Katoh T."/>
            <person name="Gotoh A."/>
            <person name="Gotoh Y."/>
            <person name="Taniguchi I."/>
            <person name="Nakamura K."/>
            <person name="Hayashi T."/>
            <person name="Katayama T."/>
            <person name="Uemura T."/>
            <person name="Hattori Y."/>
        </authorList>
    </citation>
    <scope>NUCLEOTIDE SEQUENCE [LARGE SCALE GENOMIC DNA]</scope>
    <source>
        <strain evidence="7 8">PK-24</strain>
    </source>
</reference>
<evidence type="ECO:0000256" key="3">
    <source>
        <dbReference type="ARBA" id="ARBA00022692"/>
    </source>
</evidence>
<evidence type="ECO:0000313" key="8">
    <source>
        <dbReference type="Proteomes" id="UP001378960"/>
    </source>
</evidence>
<dbReference type="GO" id="GO:0022857">
    <property type="term" value="F:transmembrane transporter activity"/>
    <property type="evidence" value="ECO:0007669"/>
    <property type="project" value="InterPro"/>
</dbReference>
<dbReference type="PANTHER" id="PTHR43791:SF29">
    <property type="entry name" value="MAJOR FACILITATOR SUPERFAMILY (MFS) PROFILE DOMAIN-CONTAINING PROTEIN"/>
    <property type="match status" value="1"/>
</dbReference>
<feature type="transmembrane region" description="Helical" evidence="6">
    <location>
        <begin position="395"/>
        <end position="416"/>
    </location>
</feature>
<dbReference type="FunFam" id="1.20.1250.20:FF:000106">
    <property type="entry name" value="MFS transporter, putative"/>
    <property type="match status" value="1"/>
</dbReference>
<evidence type="ECO:0000256" key="5">
    <source>
        <dbReference type="ARBA" id="ARBA00023136"/>
    </source>
</evidence>
<feature type="transmembrane region" description="Helical" evidence="6">
    <location>
        <begin position="190"/>
        <end position="209"/>
    </location>
</feature>
<proteinExistence type="predicted"/>
<evidence type="ECO:0000256" key="4">
    <source>
        <dbReference type="ARBA" id="ARBA00022989"/>
    </source>
</evidence>
<protein>
    <submittedName>
        <fullName evidence="7">Soa1 protein</fullName>
    </submittedName>
</protein>
<keyword evidence="8" id="KW-1185">Reference proteome</keyword>
<feature type="transmembrane region" description="Helical" evidence="6">
    <location>
        <begin position="370"/>
        <end position="389"/>
    </location>
</feature>
<dbReference type="Proteomes" id="UP001378960">
    <property type="component" value="Unassembled WGS sequence"/>
</dbReference>
<evidence type="ECO:0000256" key="6">
    <source>
        <dbReference type="SAM" id="Phobius"/>
    </source>
</evidence>
<evidence type="ECO:0000256" key="2">
    <source>
        <dbReference type="ARBA" id="ARBA00022448"/>
    </source>
</evidence>
<dbReference type="PANTHER" id="PTHR43791">
    <property type="entry name" value="PERMEASE-RELATED"/>
    <property type="match status" value="1"/>
</dbReference>
<dbReference type="InterPro" id="IPR011701">
    <property type="entry name" value="MFS"/>
</dbReference>
<evidence type="ECO:0000313" key="7">
    <source>
        <dbReference type="EMBL" id="GMM44149.1"/>
    </source>
</evidence>
<dbReference type="Pfam" id="PF07690">
    <property type="entry name" value="MFS_1"/>
    <property type="match status" value="1"/>
</dbReference>
<sequence length="553" mass="64117">MSNKSDNSISSLKKEEEFINTEYISDRDHSSIDENYDEAPDSANNPFINQVFREKYAAIYEDAKYECRERFDPEFKWTKAQQKKLTYKLDFYVTLLACFLFTALQMDRTNLGQAVSDNLLKDIKLSTNDYNTGNTIFYVCFLAAELPSQLISKKIGSDIWIPIQVICWSIITICQFKLNGKSSFYVCRALLGIFEGGFIADMVLWLSYFYTSSELPIRLSFFWTAMYITQIVNYLIAYGILHMGGVHGKPGWAWLFLIEGFITLTVGIVGFILMVPSPVQTKKWWNEKGWFTEEEEKIIVNKVLRDDPTKGDMHNRQGLNLKMIWEALEDWRLWPIYLIGIVAYMPEHTITAYMTLLLRQMGFSTFHTNLLCIPYNVLKIIMLLTSTYLSEKFSSIFLICLIQPIWGTICVGVLRFWKGSLVNHWGTYAVLTICLGYPYIHAMMVSIVSRNSHSIKTRTVSASVYNMFVQAGAIISSNIYRKNDKPLYHTGNAVLFAFALSMFPILLGCKWFYWKLNKNRAEKWDAMTPEEQDYYIKNTTDKGSQRLDFRFAH</sequence>
<keyword evidence="2" id="KW-0813">Transport</keyword>
<dbReference type="InterPro" id="IPR036259">
    <property type="entry name" value="MFS_trans_sf"/>
</dbReference>
<dbReference type="GO" id="GO:0016020">
    <property type="term" value="C:membrane"/>
    <property type="evidence" value="ECO:0007669"/>
    <property type="project" value="UniProtKB-SubCell"/>
</dbReference>
<comment type="subcellular location">
    <subcellularLocation>
        <location evidence="1">Membrane</location>
        <topology evidence="1">Multi-pass membrane protein</topology>
    </subcellularLocation>
</comment>
<feature type="transmembrane region" description="Helical" evidence="6">
    <location>
        <begin position="460"/>
        <end position="480"/>
    </location>
</feature>
<feature type="transmembrane region" description="Helical" evidence="6">
    <location>
        <begin position="428"/>
        <end position="448"/>
    </location>
</feature>
<organism evidence="7 8">
    <name type="scientific">Pichia kluyveri</name>
    <name type="common">Yeast</name>
    <dbReference type="NCBI Taxonomy" id="36015"/>
    <lineage>
        <taxon>Eukaryota</taxon>
        <taxon>Fungi</taxon>
        <taxon>Dikarya</taxon>
        <taxon>Ascomycota</taxon>
        <taxon>Saccharomycotina</taxon>
        <taxon>Pichiomycetes</taxon>
        <taxon>Pichiales</taxon>
        <taxon>Pichiaceae</taxon>
        <taxon>Pichia</taxon>
    </lineage>
</organism>
<gene>
    <name evidence="7" type="ORF">DAPK24_007240</name>
</gene>
<dbReference type="AlphaFoldDB" id="A0AAV5R0I7"/>
<accession>A0AAV5R0I7</accession>
<evidence type="ECO:0000256" key="1">
    <source>
        <dbReference type="ARBA" id="ARBA00004141"/>
    </source>
</evidence>